<comment type="caution">
    <text evidence="2">The sequence shown here is derived from an EMBL/GenBank/DDBJ whole genome shotgun (WGS) entry which is preliminary data.</text>
</comment>
<protein>
    <submittedName>
        <fullName evidence="2">Uncharacterized protein</fullName>
    </submittedName>
</protein>
<keyword evidence="1" id="KW-0732">Signal</keyword>
<accession>A0AAD7ED55</accession>
<name>A0AAD7ED55_9AGAR</name>
<reference evidence="2" key="1">
    <citation type="submission" date="2023-03" db="EMBL/GenBank/DDBJ databases">
        <title>Massive genome expansion in bonnet fungi (Mycena s.s.) driven by repeated elements and novel gene families across ecological guilds.</title>
        <authorList>
            <consortium name="Lawrence Berkeley National Laboratory"/>
            <person name="Harder C.B."/>
            <person name="Miyauchi S."/>
            <person name="Viragh M."/>
            <person name="Kuo A."/>
            <person name="Thoen E."/>
            <person name="Andreopoulos B."/>
            <person name="Lu D."/>
            <person name="Skrede I."/>
            <person name="Drula E."/>
            <person name="Henrissat B."/>
            <person name="Morin E."/>
            <person name="Kohler A."/>
            <person name="Barry K."/>
            <person name="LaButti K."/>
            <person name="Morin E."/>
            <person name="Salamov A."/>
            <person name="Lipzen A."/>
            <person name="Mereny Z."/>
            <person name="Hegedus B."/>
            <person name="Baldrian P."/>
            <person name="Stursova M."/>
            <person name="Weitz H."/>
            <person name="Taylor A."/>
            <person name="Grigoriev I.V."/>
            <person name="Nagy L.G."/>
            <person name="Martin F."/>
            <person name="Kauserud H."/>
        </authorList>
    </citation>
    <scope>NUCLEOTIDE SEQUENCE</scope>
    <source>
        <strain evidence="2">CBHHK002</strain>
    </source>
</reference>
<evidence type="ECO:0000313" key="2">
    <source>
        <dbReference type="EMBL" id="KAJ7314299.1"/>
    </source>
</evidence>
<organism evidence="2 3">
    <name type="scientific">Mycena albidolilacea</name>
    <dbReference type="NCBI Taxonomy" id="1033008"/>
    <lineage>
        <taxon>Eukaryota</taxon>
        <taxon>Fungi</taxon>
        <taxon>Dikarya</taxon>
        <taxon>Basidiomycota</taxon>
        <taxon>Agaricomycotina</taxon>
        <taxon>Agaricomycetes</taxon>
        <taxon>Agaricomycetidae</taxon>
        <taxon>Agaricales</taxon>
        <taxon>Marasmiineae</taxon>
        <taxon>Mycenaceae</taxon>
        <taxon>Mycena</taxon>
    </lineage>
</organism>
<dbReference type="EMBL" id="JARIHO010000068">
    <property type="protein sequence ID" value="KAJ7314299.1"/>
    <property type="molecule type" value="Genomic_DNA"/>
</dbReference>
<evidence type="ECO:0000256" key="1">
    <source>
        <dbReference type="SAM" id="SignalP"/>
    </source>
</evidence>
<proteinExistence type="predicted"/>
<feature type="signal peptide" evidence="1">
    <location>
        <begin position="1"/>
        <end position="19"/>
    </location>
</feature>
<feature type="chain" id="PRO_5041922424" evidence="1">
    <location>
        <begin position="20"/>
        <end position="173"/>
    </location>
</feature>
<dbReference type="AlphaFoldDB" id="A0AAD7ED55"/>
<sequence length="173" mass="18259">MNLKNSLFGLVAFAGAARASVVACTEETAANVPTPWKSSGIEFSNSTGLLPRTGAELVTCYNEDTQANRAPIIAVIGDFCSQVIGITINNGATVYNRYSYGYYTVLVSAEAIDGLTGPNLFLFPAVPYGNCGRLLRLPVDQCDTSGENGKHGGFETDACGQWRVDPGGDGSDY</sequence>
<keyword evidence="3" id="KW-1185">Reference proteome</keyword>
<dbReference type="Proteomes" id="UP001218218">
    <property type="component" value="Unassembled WGS sequence"/>
</dbReference>
<gene>
    <name evidence="2" type="ORF">DFH08DRAFT_821655</name>
</gene>
<evidence type="ECO:0000313" key="3">
    <source>
        <dbReference type="Proteomes" id="UP001218218"/>
    </source>
</evidence>